<reference evidence="2 3" key="1">
    <citation type="submission" date="2021-03" db="EMBL/GenBank/DDBJ databases">
        <title>Sequencing the genomes of 1000 actinobacteria strains.</title>
        <authorList>
            <person name="Klenk H.-P."/>
        </authorList>
    </citation>
    <scope>NUCLEOTIDE SEQUENCE [LARGE SCALE GENOMIC DNA]</scope>
    <source>
        <strain evidence="2 3">DSM 45510</strain>
    </source>
</reference>
<sequence length="29" mass="3233">MTHPTPARPPNADQLPTHNNEALISHDTR</sequence>
<evidence type="ECO:0000313" key="3">
    <source>
        <dbReference type="Proteomes" id="UP000741013"/>
    </source>
</evidence>
<organism evidence="2 3">
    <name type="scientific">Amycolatopsis magusensis</name>
    <dbReference type="NCBI Taxonomy" id="882444"/>
    <lineage>
        <taxon>Bacteria</taxon>
        <taxon>Bacillati</taxon>
        <taxon>Actinomycetota</taxon>
        <taxon>Actinomycetes</taxon>
        <taxon>Pseudonocardiales</taxon>
        <taxon>Pseudonocardiaceae</taxon>
        <taxon>Amycolatopsis</taxon>
    </lineage>
</organism>
<keyword evidence="3" id="KW-1185">Reference proteome</keyword>
<comment type="caution">
    <text evidence="2">The sequence shown here is derived from an EMBL/GenBank/DDBJ whole genome shotgun (WGS) entry which is preliminary data.</text>
</comment>
<dbReference type="EMBL" id="JAGGMS010000001">
    <property type="protein sequence ID" value="MBP2179695.1"/>
    <property type="molecule type" value="Genomic_DNA"/>
</dbReference>
<gene>
    <name evidence="2" type="ORF">JOM49_001221</name>
</gene>
<feature type="region of interest" description="Disordered" evidence="1">
    <location>
        <begin position="1"/>
        <end position="29"/>
    </location>
</feature>
<dbReference type="Proteomes" id="UP000741013">
    <property type="component" value="Unassembled WGS sequence"/>
</dbReference>
<protein>
    <submittedName>
        <fullName evidence="2">Uncharacterized protein</fullName>
    </submittedName>
</protein>
<evidence type="ECO:0000256" key="1">
    <source>
        <dbReference type="SAM" id="MobiDB-lite"/>
    </source>
</evidence>
<evidence type="ECO:0000313" key="2">
    <source>
        <dbReference type="EMBL" id="MBP2179695.1"/>
    </source>
</evidence>
<name>A0ABS4PJX3_9PSEU</name>
<proteinExistence type="predicted"/>
<accession>A0ABS4PJX3</accession>